<comment type="cofactor">
    <cofactor evidence="7 9">
        <name>Zn(2+)</name>
        <dbReference type="ChEBI" id="CHEBI:29105"/>
    </cofactor>
    <text evidence="7 9">Binds 1 zinc ion per subunit.</text>
</comment>
<evidence type="ECO:0000256" key="2">
    <source>
        <dbReference type="ARBA" id="ARBA00009164"/>
    </source>
</evidence>
<keyword evidence="3 7" id="KW-0479">Metal-binding</keyword>
<dbReference type="GO" id="GO:0003874">
    <property type="term" value="F:6-pyruvoyltetrahydropterin synthase activity"/>
    <property type="evidence" value="ECO:0007669"/>
    <property type="project" value="UniProtKB-EC"/>
</dbReference>
<evidence type="ECO:0000256" key="1">
    <source>
        <dbReference type="ARBA" id="ARBA00005126"/>
    </source>
</evidence>
<keyword evidence="5 7" id="KW-0783">Tetrahydrobiopterin biosynthesis</keyword>
<keyword evidence="6 7" id="KW-0456">Lyase</keyword>
<feature type="active site" description="Proton acceptor" evidence="8">
    <location>
        <position position="23"/>
    </location>
</feature>
<feature type="binding site" evidence="9">
    <location>
        <position position="29"/>
    </location>
    <ligand>
        <name>Zn(2+)</name>
        <dbReference type="ChEBI" id="CHEBI:29105"/>
    </ligand>
</feature>
<protein>
    <recommendedName>
        <fullName evidence="7">6-pyruvoyl tetrahydrobiopterin synthase</fullName>
        <shortName evidence="7">PTP synthase</shortName>
        <shortName evidence="7">PTPS</shortName>
        <ecNumber evidence="7">4.2.3.12</ecNumber>
    </recommendedName>
</protein>
<sequence>MFWLEKSFTFEAMHYLTFHDGKCRRPHGHSYQVTIRLSGTKLETQGPKKNMLTDFSCVSRVCQNLKEKYLDHYCLNETLQTDSPTSEFIAKWIYEQLKPQLPLLTAVMVSETQSTRVWYQPETTFNNHNTHNSSQE</sequence>
<dbReference type="InterPro" id="IPR038418">
    <property type="entry name" value="6-PTP_synth/QueD_sf"/>
</dbReference>
<evidence type="ECO:0000256" key="3">
    <source>
        <dbReference type="ARBA" id="ARBA00022723"/>
    </source>
</evidence>
<dbReference type="AlphaFoldDB" id="A0AAV9IKY6"/>
<keyword evidence="4 7" id="KW-0862">Zinc</keyword>
<gene>
    <name evidence="10" type="ORF">GAYE_SCF51G6051</name>
</gene>
<evidence type="ECO:0000256" key="5">
    <source>
        <dbReference type="ARBA" id="ARBA00023007"/>
    </source>
</evidence>
<dbReference type="InterPro" id="IPR007115">
    <property type="entry name" value="6-PTP_synth/QueD"/>
</dbReference>
<evidence type="ECO:0000313" key="11">
    <source>
        <dbReference type="Proteomes" id="UP001300502"/>
    </source>
</evidence>
<evidence type="ECO:0000313" key="10">
    <source>
        <dbReference type="EMBL" id="KAK4528117.1"/>
    </source>
</evidence>
<dbReference type="Gene3D" id="3.30.479.10">
    <property type="entry name" value="6-pyruvoyl tetrahydropterin synthase/QueD"/>
    <property type="match status" value="1"/>
</dbReference>
<name>A0AAV9IKY6_9RHOD</name>
<evidence type="ECO:0000256" key="7">
    <source>
        <dbReference type="PIRNR" id="PIRNR006113"/>
    </source>
</evidence>
<keyword evidence="11" id="KW-1185">Reference proteome</keyword>
<evidence type="ECO:0000256" key="6">
    <source>
        <dbReference type="ARBA" id="ARBA00023239"/>
    </source>
</evidence>
<dbReference type="EC" id="4.2.3.12" evidence="7"/>
<feature type="binding site" evidence="9">
    <location>
        <position position="14"/>
    </location>
    <ligand>
        <name>Zn(2+)</name>
        <dbReference type="ChEBI" id="CHEBI:29105"/>
    </ligand>
</feature>
<dbReference type="GO" id="GO:0046872">
    <property type="term" value="F:metal ion binding"/>
    <property type="evidence" value="ECO:0007669"/>
    <property type="project" value="UniProtKB-KW"/>
</dbReference>
<evidence type="ECO:0000256" key="9">
    <source>
        <dbReference type="PIRSR" id="PIRSR006113-2"/>
    </source>
</evidence>
<dbReference type="Pfam" id="PF01242">
    <property type="entry name" value="PTPS"/>
    <property type="match status" value="1"/>
</dbReference>
<comment type="caution">
    <text evidence="10">The sequence shown here is derived from an EMBL/GenBank/DDBJ whole genome shotgun (WGS) entry which is preliminary data.</text>
</comment>
<comment type="similarity">
    <text evidence="2 7">Belongs to the PTPS family.</text>
</comment>
<reference evidence="10 11" key="1">
    <citation type="submission" date="2022-07" db="EMBL/GenBank/DDBJ databases">
        <title>Genome-wide signatures of adaptation to extreme environments.</title>
        <authorList>
            <person name="Cho C.H."/>
            <person name="Yoon H.S."/>
        </authorList>
    </citation>
    <scope>NUCLEOTIDE SEQUENCE [LARGE SCALE GENOMIC DNA]</scope>
    <source>
        <strain evidence="10 11">108.79 E11</strain>
    </source>
</reference>
<comment type="catalytic activity">
    <reaction evidence="7">
        <text>7,8-dihydroneopterin 3'-triphosphate = 6-pyruvoyl-5,6,7,8-tetrahydropterin + triphosphate + H(+)</text>
        <dbReference type="Rhea" id="RHEA:22048"/>
        <dbReference type="ChEBI" id="CHEBI:15378"/>
        <dbReference type="ChEBI" id="CHEBI:18036"/>
        <dbReference type="ChEBI" id="CHEBI:58462"/>
        <dbReference type="ChEBI" id="CHEBI:136564"/>
        <dbReference type="EC" id="4.2.3.12"/>
    </reaction>
</comment>
<evidence type="ECO:0000256" key="4">
    <source>
        <dbReference type="ARBA" id="ARBA00022833"/>
    </source>
</evidence>
<accession>A0AAV9IKY6</accession>
<dbReference type="Proteomes" id="UP001300502">
    <property type="component" value="Unassembled WGS sequence"/>
</dbReference>
<comment type="pathway">
    <text evidence="1 7">Cofactor biosynthesis; tetrahydrobiopterin biosynthesis; tetrahydrobiopterin from 7,8-dihydroneopterin triphosphate: step 1/3.</text>
</comment>
<organism evidence="10 11">
    <name type="scientific">Galdieria yellowstonensis</name>
    <dbReference type="NCBI Taxonomy" id="3028027"/>
    <lineage>
        <taxon>Eukaryota</taxon>
        <taxon>Rhodophyta</taxon>
        <taxon>Bangiophyceae</taxon>
        <taxon>Galdieriales</taxon>
        <taxon>Galdieriaceae</taxon>
        <taxon>Galdieria</taxon>
    </lineage>
</organism>
<dbReference type="SUPFAM" id="SSF55620">
    <property type="entry name" value="Tetrahydrobiopterin biosynthesis enzymes-like"/>
    <property type="match status" value="1"/>
</dbReference>
<dbReference type="PIRSF" id="PIRSF006113">
    <property type="entry name" value="PTP_synth"/>
    <property type="match status" value="1"/>
</dbReference>
<dbReference type="PANTHER" id="PTHR12589">
    <property type="entry name" value="PYRUVOYL TETRAHYDROBIOPTERIN SYNTHASE"/>
    <property type="match status" value="1"/>
</dbReference>
<feature type="active site" description="Charge relay system" evidence="8">
    <location>
        <position position="72"/>
    </location>
</feature>
<proteinExistence type="inferred from homology"/>
<evidence type="ECO:0000256" key="8">
    <source>
        <dbReference type="PIRSR" id="PIRSR006113-1"/>
    </source>
</evidence>
<dbReference type="GO" id="GO:0006729">
    <property type="term" value="P:tetrahydrobiopterin biosynthetic process"/>
    <property type="evidence" value="ECO:0007669"/>
    <property type="project" value="UniProtKB-KW"/>
</dbReference>
<feature type="binding site" evidence="9">
    <location>
        <position position="27"/>
    </location>
    <ligand>
        <name>Zn(2+)</name>
        <dbReference type="ChEBI" id="CHEBI:29105"/>
    </ligand>
</feature>
<dbReference type="PANTHER" id="PTHR12589:SF7">
    <property type="entry name" value="6-PYRUVOYL TETRAHYDROBIOPTERIN SYNTHASE"/>
    <property type="match status" value="1"/>
</dbReference>
<feature type="active site" description="Charge relay system" evidence="8">
    <location>
        <position position="111"/>
    </location>
</feature>
<dbReference type="EMBL" id="JANCYU010000060">
    <property type="protein sequence ID" value="KAK4528117.1"/>
    <property type="molecule type" value="Genomic_DNA"/>
</dbReference>
<dbReference type="NCBIfam" id="TIGR03367">
    <property type="entry name" value="queuosine_QueD"/>
    <property type="match status" value="1"/>
</dbReference>